<accession>A0ABS1UFS3</accession>
<dbReference type="Proteomes" id="UP000660885">
    <property type="component" value="Unassembled WGS sequence"/>
</dbReference>
<dbReference type="Pfam" id="PF13817">
    <property type="entry name" value="DDE_Tnp_IS66_C"/>
    <property type="match status" value="1"/>
</dbReference>
<feature type="domain" description="Transposase IS66 C-terminal" evidence="2">
    <location>
        <begin position="32"/>
        <end position="68"/>
    </location>
</feature>
<dbReference type="InterPro" id="IPR052344">
    <property type="entry name" value="Transposase-related"/>
</dbReference>
<evidence type="ECO:0000313" key="3">
    <source>
        <dbReference type="EMBL" id="MBL6082839.1"/>
    </source>
</evidence>
<evidence type="ECO:0000259" key="1">
    <source>
        <dbReference type="Pfam" id="PF03050"/>
    </source>
</evidence>
<organism evidence="3 4">
    <name type="scientific">Belnapia arida</name>
    <dbReference type="NCBI Taxonomy" id="2804533"/>
    <lineage>
        <taxon>Bacteria</taxon>
        <taxon>Pseudomonadati</taxon>
        <taxon>Pseudomonadota</taxon>
        <taxon>Alphaproteobacteria</taxon>
        <taxon>Acetobacterales</taxon>
        <taxon>Roseomonadaceae</taxon>
        <taxon>Belnapia</taxon>
    </lineage>
</organism>
<dbReference type="PANTHER" id="PTHR33678">
    <property type="entry name" value="BLL1576 PROTEIN"/>
    <property type="match status" value="1"/>
</dbReference>
<dbReference type="InterPro" id="IPR004291">
    <property type="entry name" value="Transposase_IS66_central"/>
</dbReference>
<keyword evidence="4" id="KW-1185">Reference proteome</keyword>
<protein>
    <submittedName>
        <fullName evidence="3">Transposase domain-containing protein</fullName>
    </submittedName>
</protein>
<comment type="caution">
    <text evidence="3">The sequence shown here is derived from an EMBL/GenBank/DDBJ whole genome shotgun (WGS) entry which is preliminary data.</text>
</comment>
<dbReference type="PANTHER" id="PTHR33678:SF1">
    <property type="entry name" value="BLL1576 PROTEIN"/>
    <property type="match status" value="1"/>
</dbReference>
<evidence type="ECO:0000259" key="2">
    <source>
        <dbReference type="Pfam" id="PF13817"/>
    </source>
</evidence>
<dbReference type="RefSeq" id="WP_202836155.1">
    <property type="nucleotide sequence ID" value="NZ_JAETWB010000202.1"/>
</dbReference>
<sequence length="68" mass="7365">VERAIRPLTLGRKNWLFAGSDKGGQPAAAVASLIATAKLNGLDPEAYFRRVLERIADHPVSRVAELLP</sequence>
<evidence type="ECO:0000313" key="4">
    <source>
        <dbReference type="Proteomes" id="UP000660885"/>
    </source>
</evidence>
<name>A0ABS1UFS3_9PROT</name>
<reference evidence="3 4" key="1">
    <citation type="submission" date="2021-01" db="EMBL/GenBank/DDBJ databases">
        <title>Belnapia mucosa sp. nov. and Belnapia arida sp. nov., isolated from the Tabernas Desert (Almeria, Spain).</title>
        <authorList>
            <person name="Molina-Menor E."/>
            <person name="Vidal-Verdu A."/>
            <person name="Calonge A."/>
            <person name="Satari L."/>
            <person name="Pereto J."/>
            <person name="Porcar M."/>
        </authorList>
    </citation>
    <scope>NUCLEOTIDE SEQUENCE [LARGE SCALE GENOMIC DNA]</scope>
    <source>
        <strain evidence="3 4">T18</strain>
    </source>
</reference>
<proteinExistence type="predicted"/>
<feature type="non-terminal residue" evidence="3">
    <location>
        <position position="1"/>
    </location>
</feature>
<dbReference type="InterPro" id="IPR039552">
    <property type="entry name" value="IS66_C"/>
</dbReference>
<feature type="domain" description="Transposase IS66 central" evidence="1">
    <location>
        <begin position="1"/>
        <end position="25"/>
    </location>
</feature>
<dbReference type="Pfam" id="PF03050">
    <property type="entry name" value="DDE_Tnp_IS66"/>
    <property type="match status" value="1"/>
</dbReference>
<dbReference type="EMBL" id="JAETWB010000202">
    <property type="protein sequence ID" value="MBL6082839.1"/>
    <property type="molecule type" value="Genomic_DNA"/>
</dbReference>
<gene>
    <name evidence="3" type="ORF">JMJ56_33400</name>
</gene>